<sequence length="59" mass="6357">MGLAHQAHHHSLHLRFSTGLNPSNVALRVSPSYRRLLLRSPSPPPTRAPAASKRSGAPV</sequence>
<evidence type="ECO:0000313" key="2">
    <source>
        <dbReference type="EnsemblPlants" id="OPUNC03G07480.1"/>
    </source>
</evidence>
<dbReference type="HOGENOM" id="CLU_2964986_0_0_1"/>
<proteinExistence type="predicted"/>
<reference evidence="2" key="1">
    <citation type="submission" date="2015-04" db="UniProtKB">
        <authorList>
            <consortium name="EnsemblPlants"/>
        </authorList>
    </citation>
    <scope>IDENTIFICATION</scope>
</reference>
<protein>
    <submittedName>
        <fullName evidence="2">Uncharacterized protein</fullName>
    </submittedName>
</protein>
<dbReference type="Gramene" id="OPUNC03G07480.1">
    <property type="protein sequence ID" value="OPUNC03G07480.1"/>
    <property type="gene ID" value="OPUNC03G07480"/>
</dbReference>
<feature type="region of interest" description="Disordered" evidence="1">
    <location>
        <begin position="1"/>
        <end position="24"/>
    </location>
</feature>
<evidence type="ECO:0000313" key="3">
    <source>
        <dbReference type="Proteomes" id="UP000026962"/>
    </source>
</evidence>
<accession>A0A0E0KAB1</accession>
<feature type="region of interest" description="Disordered" evidence="1">
    <location>
        <begin position="37"/>
        <end position="59"/>
    </location>
</feature>
<feature type="compositionally biased region" description="Basic residues" evidence="1">
    <location>
        <begin position="1"/>
        <end position="13"/>
    </location>
</feature>
<dbReference type="AlphaFoldDB" id="A0A0E0KAB1"/>
<keyword evidence="3" id="KW-1185">Reference proteome</keyword>
<name>A0A0E0KAB1_ORYPU</name>
<evidence type="ECO:0000256" key="1">
    <source>
        <dbReference type="SAM" id="MobiDB-lite"/>
    </source>
</evidence>
<dbReference type="EnsemblPlants" id="OPUNC03G07480.1">
    <property type="protein sequence ID" value="OPUNC03G07480.1"/>
    <property type="gene ID" value="OPUNC03G07480"/>
</dbReference>
<reference evidence="2" key="2">
    <citation type="submission" date="2018-05" db="EMBL/GenBank/DDBJ databases">
        <title>OpunRS2 (Oryza punctata Reference Sequence Version 2).</title>
        <authorList>
            <person name="Zhang J."/>
            <person name="Kudrna D."/>
            <person name="Lee S."/>
            <person name="Talag J."/>
            <person name="Welchert J."/>
            <person name="Wing R.A."/>
        </authorList>
    </citation>
    <scope>NUCLEOTIDE SEQUENCE [LARGE SCALE GENOMIC DNA]</scope>
</reference>
<feature type="compositionally biased region" description="Low complexity" evidence="1">
    <location>
        <begin position="48"/>
        <end position="59"/>
    </location>
</feature>
<organism evidence="2">
    <name type="scientific">Oryza punctata</name>
    <name type="common">Red rice</name>
    <dbReference type="NCBI Taxonomy" id="4537"/>
    <lineage>
        <taxon>Eukaryota</taxon>
        <taxon>Viridiplantae</taxon>
        <taxon>Streptophyta</taxon>
        <taxon>Embryophyta</taxon>
        <taxon>Tracheophyta</taxon>
        <taxon>Spermatophyta</taxon>
        <taxon>Magnoliopsida</taxon>
        <taxon>Liliopsida</taxon>
        <taxon>Poales</taxon>
        <taxon>Poaceae</taxon>
        <taxon>BOP clade</taxon>
        <taxon>Oryzoideae</taxon>
        <taxon>Oryzeae</taxon>
        <taxon>Oryzinae</taxon>
        <taxon>Oryza</taxon>
    </lineage>
</organism>
<dbReference type="Proteomes" id="UP000026962">
    <property type="component" value="Chromosome 3"/>
</dbReference>